<evidence type="ECO:0000313" key="1">
    <source>
        <dbReference type="Proteomes" id="UP000046393"/>
    </source>
</evidence>
<keyword evidence="1" id="KW-1185">Reference proteome</keyword>
<reference evidence="2" key="1">
    <citation type="submission" date="2017-02" db="UniProtKB">
        <authorList>
            <consortium name="WormBaseParasite"/>
        </authorList>
    </citation>
    <scope>IDENTIFICATION</scope>
</reference>
<accession>A0A0N5AY10</accession>
<dbReference type="Proteomes" id="UP000046393">
    <property type="component" value="Unplaced"/>
</dbReference>
<organism evidence="1 2">
    <name type="scientific">Syphacia muris</name>
    <dbReference type="NCBI Taxonomy" id="451379"/>
    <lineage>
        <taxon>Eukaryota</taxon>
        <taxon>Metazoa</taxon>
        <taxon>Ecdysozoa</taxon>
        <taxon>Nematoda</taxon>
        <taxon>Chromadorea</taxon>
        <taxon>Rhabditida</taxon>
        <taxon>Spirurina</taxon>
        <taxon>Oxyuridomorpha</taxon>
        <taxon>Oxyuroidea</taxon>
        <taxon>Oxyuridae</taxon>
        <taxon>Syphacia</taxon>
    </lineage>
</organism>
<dbReference type="WBParaSite" id="SMUV_0000984501-mRNA-1">
    <property type="protein sequence ID" value="SMUV_0000984501-mRNA-1"/>
    <property type="gene ID" value="SMUV_0000984501"/>
</dbReference>
<name>A0A0N5AY10_9BILA</name>
<proteinExistence type="predicted"/>
<evidence type="ECO:0000313" key="2">
    <source>
        <dbReference type="WBParaSite" id="SMUV_0000984501-mRNA-1"/>
    </source>
</evidence>
<dbReference type="AlphaFoldDB" id="A0A0N5AY10"/>
<sequence length="89" mass="10203">MLSGSNRMLGRGWLRQQPCPVATAATAATATAATTTMAQQNHVDVDALIEDYAWRYFRDIQSLKRTRLEEFKNLEREDVEFILVHILLH</sequence>
<protein>
    <submittedName>
        <fullName evidence="2">Uncharacterized protein</fullName>
    </submittedName>
</protein>